<dbReference type="PANTHER" id="PTHR13605">
    <property type="entry name" value="ER MEMBRANE PROTEIN COMPLEX SUBUNIT 7"/>
    <property type="match status" value="1"/>
</dbReference>
<keyword evidence="3 7" id="KW-0812">Transmembrane</keyword>
<accession>A0A7S2CRA1</accession>
<comment type="similarity">
    <text evidence="2">Belongs to the EMC7 family.</text>
</comment>
<evidence type="ECO:0000256" key="5">
    <source>
        <dbReference type="ARBA" id="ARBA00022989"/>
    </source>
</evidence>
<gene>
    <name evidence="9" type="ORF">DSPE1174_LOCUS16512</name>
</gene>
<dbReference type="EMBL" id="HBGS01032190">
    <property type="protein sequence ID" value="CAD9432929.1"/>
    <property type="molecule type" value="Transcribed_RNA"/>
</dbReference>
<evidence type="ECO:0000256" key="2">
    <source>
        <dbReference type="ARBA" id="ARBA00008880"/>
    </source>
</evidence>
<proteinExistence type="inferred from homology"/>
<dbReference type="InterPro" id="IPR019008">
    <property type="entry name" value="Beta_sandwich_EMC7"/>
</dbReference>
<organism evidence="9">
    <name type="scientific">Octactis speculum</name>
    <dbReference type="NCBI Taxonomy" id="3111310"/>
    <lineage>
        <taxon>Eukaryota</taxon>
        <taxon>Sar</taxon>
        <taxon>Stramenopiles</taxon>
        <taxon>Ochrophyta</taxon>
        <taxon>Dictyochophyceae</taxon>
        <taxon>Dictyochales</taxon>
        <taxon>Dictyochaceae</taxon>
        <taxon>Octactis</taxon>
    </lineage>
</organism>
<dbReference type="GO" id="GO:0072546">
    <property type="term" value="C:EMC complex"/>
    <property type="evidence" value="ECO:0007669"/>
    <property type="project" value="TreeGrafter"/>
</dbReference>
<sequence>MRREFLFLRYLLVHYYVGSMLSNADDSLYTYPVEGRLLFPDKSTPPTTKLTLNAGEYETFSRFDGSFTFHDVKPGVYLLDVLSTTVMFSQVKLNLPNDPEGKVRCLEYRYPGAMKQPISYPLDLMAHVKIKYFEVRESFGIHTILKNPMSYMAIFSLFFIIVFPKMMNSMDPEQMKEMQDQMAENDPSAVFSQMFGGGNKKDDD</sequence>
<keyword evidence="6 7" id="KW-0472">Membrane</keyword>
<evidence type="ECO:0000259" key="8">
    <source>
        <dbReference type="Pfam" id="PF09430"/>
    </source>
</evidence>
<dbReference type="InterPro" id="IPR039163">
    <property type="entry name" value="EMC7"/>
</dbReference>
<keyword evidence="5 7" id="KW-1133">Transmembrane helix</keyword>
<name>A0A7S2CRA1_9STRA</name>
<dbReference type="SUPFAM" id="SSF49452">
    <property type="entry name" value="Starch-binding domain-like"/>
    <property type="match status" value="1"/>
</dbReference>
<evidence type="ECO:0000256" key="6">
    <source>
        <dbReference type="ARBA" id="ARBA00023136"/>
    </source>
</evidence>
<feature type="domain" description="ER membrane protein complex subunit 7 beta-sandwich" evidence="8">
    <location>
        <begin position="43"/>
        <end position="150"/>
    </location>
</feature>
<evidence type="ECO:0000256" key="7">
    <source>
        <dbReference type="SAM" id="Phobius"/>
    </source>
</evidence>
<dbReference type="PANTHER" id="PTHR13605:SF4">
    <property type="entry name" value="ER MEMBRANE PROTEIN COMPLEX SUBUNIT 7"/>
    <property type="match status" value="1"/>
</dbReference>
<feature type="transmembrane region" description="Helical" evidence="7">
    <location>
        <begin position="149"/>
        <end position="167"/>
    </location>
</feature>
<evidence type="ECO:0000256" key="3">
    <source>
        <dbReference type="ARBA" id="ARBA00022692"/>
    </source>
</evidence>
<dbReference type="InterPro" id="IPR013784">
    <property type="entry name" value="Carb-bd-like_fold"/>
</dbReference>
<evidence type="ECO:0000256" key="1">
    <source>
        <dbReference type="ARBA" id="ARBA00004167"/>
    </source>
</evidence>
<evidence type="ECO:0000256" key="4">
    <source>
        <dbReference type="ARBA" id="ARBA00022729"/>
    </source>
</evidence>
<keyword evidence="4" id="KW-0732">Signal</keyword>
<dbReference type="AlphaFoldDB" id="A0A7S2CRA1"/>
<evidence type="ECO:0000313" key="9">
    <source>
        <dbReference type="EMBL" id="CAD9432929.1"/>
    </source>
</evidence>
<dbReference type="Pfam" id="PF09430">
    <property type="entry name" value="EMC7_beta-sandw"/>
    <property type="match status" value="1"/>
</dbReference>
<dbReference type="GO" id="GO:0030246">
    <property type="term" value="F:carbohydrate binding"/>
    <property type="evidence" value="ECO:0007669"/>
    <property type="project" value="InterPro"/>
</dbReference>
<comment type="subcellular location">
    <subcellularLocation>
        <location evidence="1">Membrane</location>
        <topology evidence="1">Single-pass membrane protein</topology>
    </subcellularLocation>
</comment>
<protein>
    <recommendedName>
        <fullName evidence="8">ER membrane protein complex subunit 7 beta-sandwich domain-containing protein</fullName>
    </recommendedName>
</protein>
<reference evidence="9" key="1">
    <citation type="submission" date="2021-01" db="EMBL/GenBank/DDBJ databases">
        <authorList>
            <person name="Corre E."/>
            <person name="Pelletier E."/>
            <person name="Niang G."/>
            <person name="Scheremetjew M."/>
            <person name="Finn R."/>
            <person name="Kale V."/>
            <person name="Holt S."/>
            <person name="Cochrane G."/>
            <person name="Meng A."/>
            <person name="Brown T."/>
            <person name="Cohen L."/>
        </authorList>
    </citation>
    <scope>NUCLEOTIDE SEQUENCE</scope>
    <source>
        <strain evidence="9">CCMP1381</strain>
    </source>
</reference>